<dbReference type="VEuPathDB" id="FungiDB:HZS61_004602"/>
<dbReference type="Proteomes" id="UP000219369">
    <property type="component" value="Unassembled WGS sequence"/>
</dbReference>
<evidence type="ECO:0008006" key="3">
    <source>
        <dbReference type="Google" id="ProtNLM"/>
    </source>
</evidence>
<dbReference type="EMBL" id="FMJY01000003">
    <property type="protein sequence ID" value="SCO80750.1"/>
    <property type="molecule type" value="Genomic_DNA"/>
</dbReference>
<dbReference type="OrthoDB" id="5067772at2759"/>
<sequence>MSSDTSPIIGATENPPDVNGLPSNFLSIMDITQDRSNTRGRKTGDKTIYTCTVCGNKRYNHKANAANHVGNNHPVASRSTHQVCVGHPALNLCTVSPYSKRGRTSKCLQLAIISGSIDQHTHASESALFGY</sequence>
<name>A0A2H3TCR5_FUSOX</name>
<gene>
    <name evidence="1" type="ORF">FRV6_04963</name>
</gene>
<reference evidence="2" key="1">
    <citation type="submission" date="2016-09" db="EMBL/GenBank/DDBJ databases">
        <authorList>
            <person name="Guldener U."/>
        </authorList>
    </citation>
    <scope>NUCLEOTIDE SEQUENCE [LARGE SCALE GENOMIC DNA]</scope>
    <source>
        <strain evidence="2">V64-1</strain>
    </source>
</reference>
<evidence type="ECO:0000313" key="2">
    <source>
        <dbReference type="Proteomes" id="UP000219369"/>
    </source>
</evidence>
<accession>A0A2H3TCR5</accession>
<organism evidence="1 2">
    <name type="scientific">Fusarium oxysporum</name>
    <name type="common">Fusarium vascular wilt</name>
    <dbReference type="NCBI Taxonomy" id="5507"/>
    <lineage>
        <taxon>Eukaryota</taxon>
        <taxon>Fungi</taxon>
        <taxon>Dikarya</taxon>
        <taxon>Ascomycota</taxon>
        <taxon>Pezizomycotina</taxon>
        <taxon>Sordariomycetes</taxon>
        <taxon>Hypocreomycetidae</taxon>
        <taxon>Hypocreales</taxon>
        <taxon>Nectriaceae</taxon>
        <taxon>Fusarium</taxon>
        <taxon>Fusarium oxysporum species complex</taxon>
    </lineage>
</organism>
<evidence type="ECO:0000313" key="1">
    <source>
        <dbReference type="EMBL" id="SCO80750.1"/>
    </source>
</evidence>
<protein>
    <recommendedName>
        <fullName evidence="3">C2H2-type domain-containing protein</fullName>
    </recommendedName>
</protein>
<dbReference type="AlphaFoldDB" id="A0A2H3TCR5"/>
<proteinExistence type="predicted"/>
<dbReference type="VEuPathDB" id="FungiDB:FOMG_02450"/>